<feature type="domain" description="Glycosyltransferase 2-like" evidence="2">
    <location>
        <begin position="8"/>
        <end position="134"/>
    </location>
</feature>
<proteinExistence type="predicted"/>
<organism evidence="3 4">
    <name type="scientific">Kosakonia quasisacchari</name>
    <dbReference type="NCBI Taxonomy" id="2529380"/>
    <lineage>
        <taxon>Bacteria</taxon>
        <taxon>Pseudomonadati</taxon>
        <taxon>Pseudomonadota</taxon>
        <taxon>Gammaproteobacteria</taxon>
        <taxon>Enterobacterales</taxon>
        <taxon>Enterobacteriaceae</taxon>
        <taxon>Kosakonia</taxon>
    </lineage>
</organism>
<dbReference type="Proteomes" id="UP000291793">
    <property type="component" value="Unassembled WGS sequence"/>
</dbReference>
<dbReference type="Gene3D" id="3.90.550.10">
    <property type="entry name" value="Spore Coat Polysaccharide Biosynthesis Protein SpsA, Chain A"/>
    <property type="match status" value="1"/>
</dbReference>
<accession>A0A4R0H2Z3</accession>
<reference evidence="3 4" key="1">
    <citation type="submission" date="2019-02" db="EMBL/GenBank/DDBJ databases">
        <title>The draft genome of Kosakonia quasisacchari strain WCHKQ120001.</title>
        <authorList>
            <person name="Wang C."/>
            <person name="Feng Y."/>
            <person name="Zong Z."/>
        </authorList>
    </citation>
    <scope>NUCLEOTIDE SEQUENCE [LARGE SCALE GENOMIC DNA]</scope>
    <source>
        <strain evidence="3 4">WCHKQ120001</strain>
    </source>
</reference>
<gene>
    <name evidence="3" type="ORF">E0L21_14070</name>
</gene>
<keyword evidence="3" id="KW-0808">Transferase</keyword>
<keyword evidence="1" id="KW-1133">Transmembrane helix</keyword>
<comment type="caution">
    <text evidence="3">The sequence shown here is derived from an EMBL/GenBank/DDBJ whole genome shotgun (WGS) entry which is preliminary data.</text>
</comment>
<sequence length="339" mass="37964">MGNAATISVVIPSYNRVQELQELLSSVLSQEVYPDEVLICEDNSPDKINIQNMVDSFRSEYENNKIKLTFIINELNLGYDKNLRKCIESASCEWALIMGNDDLLLPNAISEVKGYIAKNPQINFISRTFLRFNHDVYNPIGLSSLSDKDSIYKWGASEPKMIFRTAGFVGGLIVNVPFARSLHTEEFDGSLYYQIYLAASAFIGAGIGYISRPIIGGRADNPPMFGQAADDKEVHVPGSYTARGRAAMWRGVLTIAKSVGAAYNVDLYTPLKHELTTRQSFHIFEMNAGQSIKVNKELKQELSALGLMSHPVPLMFYFLNCTLKSNARFIYKAIRKVMQ</sequence>
<dbReference type="InterPro" id="IPR001173">
    <property type="entry name" value="Glyco_trans_2-like"/>
</dbReference>
<dbReference type="Pfam" id="PF00535">
    <property type="entry name" value="Glycos_transf_2"/>
    <property type="match status" value="1"/>
</dbReference>
<dbReference type="InterPro" id="IPR029044">
    <property type="entry name" value="Nucleotide-diphossugar_trans"/>
</dbReference>
<name>A0A4R0H2Z3_9ENTR</name>
<dbReference type="EMBL" id="SJOP01000012">
    <property type="protein sequence ID" value="TCC04751.1"/>
    <property type="molecule type" value="Genomic_DNA"/>
</dbReference>
<evidence type="ECO:0000256" key="1">
    <source>
        <dbReference type="SAM" id="Phobius"/>
    </source>
</evidence>
<keyword evidence="1" id="KW-0812">Transmembrane</keyword>
<feature type="transmembrane region" description="Helical" evidence="1">
    <location>
        <begin position="191"/>
        <end position="210"/>
    </location>
</feature>
<dbReference type="OrthoDB" id="396512at2"/>
<dbReference type="GO" id="GO:0016740">
    <property type="term" value="F:transferase activity"/>
    <property type="evidence" value="ECO:0007669"/>
    <property type="project" value="UniProtKB-KW"/>
</dbReference>
<protein>
    <submittedName>
        <fullName evidence="3">Glycosyltransferase family 2 protein</fullName>
    </submittedName>
</protein>
<evidence type="ECO:0000259" key="2">
    <source>
        <dbReference type="Pfam" id="PF00535"/>
    </source>
</evidence>
<feature type="transmembrane region" description="Helical" evidence="1">
    <location>
        <begin position="161"/>
        <end position="179"/>
    </location>
</feature>
<dbReference type="PANTHER" id="PTHR43685">
    <property type="entry name" value="GLYCOSYLTRANSFERASE"/>
    <property type="match status" value="1"/>
</dbReference>
<evidence type="ECO:0000313" key="3">
    <source>
        <dbReference type="EMBL" id="TCC04751.1"/>
    </source>
</evidence>
<dbReference type="SUPFAM" id="SSF53448">
    <property type="entry name" value="Nucleotide-diphospho-sugar transferases"/>
    <property type="match status" value="1"/>
</dbReference>
<keyword evidence="1" id="KW-0472">Membrane</keyword>
<evidence type="ECO:0000313" key="4">
    <source>
        <dbReference type="Proteomes" id="UP000291793"/>
    </source>
</evidence>
<dbReference type="PANTHER" id="PTHR43685:SF2">
    <property type="entry name" value="GLYCOSYLTRANSFERASE 2-LIKE DOMAIN-CONTAINING PROTEIN"/>
    <property type="match status" value="1"/>
</dbReference>
<dbReference type="RefSeq" id="WP_131410508.1">
    <property type="nucleotide sequence ID" value="NZ_CATKPI010000004.1"/>
</dbReference>
<dbReference type="InterPro" id="IPR050834">
    <property type="entry name" value="Glycosyltransf_2"/>
</dbReference>
<dbReference type="AlphaFoldDB" id="A0A4R0H2Z3"/>
<keyword evidence="4" id="KW-1185">Reference proteome</keyword>